<dbReference type="InterPro" id="IPR050280">
    <property type="entry name" value="OMP_Chaperone_SurA"/>
</dbReference>
<name>A0AA42CE74_9PROT</name>
<dbReference type="Gene3D" id="3.10.50.40">
    <property type="match status" value="1"/>
</dbReference>
<dbReference type="SUPFAM" id="SSF54534">
    <property type="entry name" value="FKBP-like"/>
    <property type="match status" value="2"/>
</dbReference>
<dbReference type="PROSITE" id="PS50198">
    <property type="entry name" value="PPIC_PPIASE_2"/>
    <property type="match status" value="1"/>
</dbReference>
<proteinExistence type="predicted"/>
<dbReference type="Gene3D" id="1.10.4030.10">
    <property type="entry name" value="Porin chaperone SurA, peptide-binding domain"/>
    <property type="match status" value="1"/>
</dbReference>
<protein>
    <recommendedName>
        <fullName evidence="1">Parvulin-like PPIase</fullName>
    </recommendedName>
    <alternativeName>
        <fullName evidence="7">Peptidyl-prolyl cis-trans isomerase plp</fullName>
    </alternativeName>
    <alternativeName>
        <fullName evidence="8">Rotamase plp</fullName>
    </alternativeName>
</protein>
<feature type="domain" description="PpiC" evidence="10">
    <location>
        <begin position="150"/>
        <end position="248"/>
    </location>
</feature>
<keyword evidence="3" id="KW-0574">Periplasm</keyword>
<reference evidence="11" key="1">
    <citation type="submission" date="2022-09" db="EMBL/GenBank/DDBJ databases">
        <title>Rhodovastum sp. nov. RN2-1 isolated from soil in Seongnam, South Korea.</title>
        <authorList>
            <person name="Le N.T."/>
        </authorList>
    </citation>
    <scope>NUCLEOTIDE SEQUENCE</scope>
    <source>
        <strain evidence="11">RN2-1</strain>
    </source>
</reference>
<evidence type="ECO:0000256" key="2">
    <source>
        <dbReference type="ARBA" id="ARBA00022729"/>
    </source>
</evidence>
<organism evidence="11 12">
    <name type="scientific">Limobrevibacterium gyesilva</name>
    <dbReference type="NCBI Taxonomy" id="2991712"/>
    <lineage>
        <taxon>Bacteria</taxon>
        <taxon>Pseudomonadati</taxon>
        <taxon>Pseudomonadota</taxon>
        <taxon>Alphaproteobacteria</taxon>
        <taxon>Acetobacterales</taxon>
        <taxon>Acetobacteraceae</taxon>
        <taxon>Limobrevibacterium</taxon>
    </lineage>
</organism>
<evidence type="ECO:0000256" key="4">
    <source>
        <dbReference type="ARBA" id="ARBA00023110"/>
    </source>
</evidence>
<dbReference type="PROSITE" id="PS01096">
    <property type="entry name" value="PPIC_PPIASE_1"/>
    <property type="match status" value="1"/>
</dbReference>
<dbReference type="EMBL" id="JAPDNT010000001">
    <property type="protein sequence ID" value="MCW3473146.1"/>
    <property type="molecule type" value="Genomic_DNA"/>
</dbReference>
<dbReference type="InterPro" id="IPR027304">
    <property type="entry name" value="Trigger_fact/SurA_dom_sf"/>
</dbReference>
<dbReference type="Proteomes" id="UP001165679">
    <property type="component" value="Unassembled WGS sequence"/>
</dbReference>
<dbReference type="InterPro" id="IPR015391">
    <property type="entry name" value="SurA_N"/>
</dbReference>
<dbReference type="Pfam" id="PF00639">
    <property type="entry name" value="Rotamase"/>
    <property type="match status" value="1"/>
</dbReference>
<evidence type="ECO:0000256" key="6">
    <source>
        <dbReference type="ARBA" id="ARBA00023235"/>
    </source>
</evidence>
<keyword evidence="5" id="KW-0143">Chaperone</keyword>
<comment type="caution">
    <text evidence="11">The sequence shown here is derived from an EMBL/GenBank/DDBJ whole genome shotgun (WGS) entry which is preliminary data.</text>
</comment>
<evidence type="ECO:0000256" key="3">
    <source>
        <dbReference type="ARBA" id="ARBA00022764"/>
    </source>
</evidence>
<accession>A0AA42CE74</accession>
<sequence length="403" mass="44008">MSPAEGSVIVAVVNGEVISLGDVDNRRRLFALSTGMGISADVLARLTPQVTRQLVDERLRLQEIQRRHIVVTDKEIAAAIGEVETRNGMPPGTLRRRLAADGVEMRTMIDQIRVQIGWGRVLREVLGAQAQVTGADIKQQEDLLKAQVGQPEFRISEIFVPVADPAQAEEARRFADTVIEQLRAGAPFSVVAAQFSQSQTALQGGDLGWVQPNEMDPAVLRVAQEMPVGAISNPIQVPGGLSIVTLRAKREIGREPATMLSVRQVFFRFATPLDPNNPNEQQRQALEQARRVSVSVKGCDGMEAAAKAAGDEKGGNPGELRLESVAVPALRQLMATLPLEKASQPLIADDGAAVVMVCSRDQRNLGVPNRNELAERILNDRVELTARQLMRDLQRRAMIDRRA</sequence>
<keyword evidence="4 9" id="KW-0697">Rotamase</keyword>
<keyword evidence="2" id="KW-0732">Signal</keyword>
<evidence type="ECO:0000256" key="7">
    <source>
        <dbReference type="ARBA" id="ARBA00030642"/>
    </source>
</evidence>
<reference evidence="11" key="2">
    <citation type="submission" date="2022-10" db="EMBL/GenBank/DDBJ databases">
        <authorList>
            <person name="Trinh H.N."/>
        </authorList>
    </citation>
    <scope>NUCLEOTIDE SEQUENCE</scope>
    <source>
        <strain evidence="11">RN2-1</strain>
    </source>
</reference>
<dbReference type="SUPFAM" id="SSF109998">
    <property type="entry name" value="Triger factor/SurA peptide-binding domain-like"/>
    <property type="match status" value="1"/>
</dbReference>
<evidence type="ECO:0000256" key="1">
    <source>
        <dbReference type="ARBA" id="ARBA00018370"/>
    </source>
</evidence>
<evidence type="ECO:0000256" key="5">
    <source>
        <dbReference type="ARBA" id="ARBA00023186"/>
    </source>
</evidence>
<evidence type="ECO:0000259" key="10">
    <source>
        <dbReference type="PROSITE" id="PS50198"/>
    </source>
</evidence>
<dbReference type="InterPro" id="IPR000297">
    <property type="entry name" value="PPIase_PpiC"/>
</dbReference>
<keyword evidence="12" id="KW-1185">Reference proteome</keyword>
<dbReference type="InterPro" id="IPR046357">
    <property type="entry name" value="PPIase_dom_sf"/>
</dbReference>
<dbReference type="PANTHER" id="PTHR47637">
    <property type="entry name" value="CHAPERONE SURA"/>
    <property type="match status" value="1"/>
</dbReference>
<dbReference type="InterPro" id="IPR023058">
    <property type="entry name" value="PPIase_PpiC_CS"/>
</dbReference>
<dbReference type="AlphaFoldDB" id="A0AA42CE74"/>
<evidence type="ECO:0000256" key="9">
    <source>
        <dbReference type="PROSITE-ProRule" id="PRU00278"/>
    </source>
</evidence>
<evidence type="ECO:0000313" key="11">
    <source>
        <dbReference type="EMBL" id="MCW3473146.1"/>
    </source>
</evidence>
<dbReference type="Pfam" id="PF09312">
    <property type="entry name" value="SurA_N"/>
    <property type="match status" value="1"/>
</dbReference>
<evidence type="ECO:0000313" key="12">
    <source>
        <dbReference type="Proteomes" id="UP001165679"/>
    </source>
</evidence>
<dbReference type="GO" id="GO:0003755">
    <property type="term" value="F:peptidyl-prolyl cis-trans isomerase activity"/>
    <property type="evidence" value="ECO:0007669"/>
    <property type="project" value="UniProtKB-KW"/>
</dbReference>
<dbReference type="RefSeq" id="WP_264711723.1">
    <property type="nucleotide sequence ID" value="NZ_JAPDNT010000001.1"/>
</dbReference>
<dbReference type="PANTHER" id="PTHR47637:SF1">
    <property type="entry name" value="CHAPERONE SURA"/>
    <property type="match status" value="1"/>
</dbReference>
<keyword evidence="6 9" id="KW-0413">Isomerase</keyword>
<evidence type="ECO:0000256" key="8">
    <source>
        <dbReference type="ARBA" id="ARBA00031484"/>
    </source>
</evidence>
<gene>
    <name evidence="11" type="ORF">OL599_01010</name>
</gene>